<dbReference type="GO" id="GO:0016872">
    <property type="term" value="F:intramolecular lyase activity"/>
    <property type="evidence" value="ECO:0007669"/>
    <property type="project" value="InterPro"/>
</dbReference>
<dbReference type="RefSeq" id="XP_007916513.1">
    <property type="nucleotide sequence ID" value="XM_007918322.1"/>
</dbReference>
<keyword evidence="5" id="KW-1185">Reference proteome</keyword>
<protein>
    <submittedName>
        <fullName evidence="4">Putative chalcone-flavanone isomerase protein</fullName>
    </submittedName>
</protein>
<evidence type="ECO:0000256" key="2">
    <source>
        <dbReference type="SAM" id="Phobius"/>
    </source>
</evidence>
<keyword evidence="4" id="KW-0413">Isomerase</keyword>
<accession>R8BH84</accession>
<organism evidence="4 5">
    <name type="scientific">Phaeoacremonium minimum (strain UCR-PA7)</name>
    <name type="common">Esca disease fungus</name>
    <name type="synonym">Togninia minima</name>
    <dbReference type="NCBI Taxonomy" id="1286976"/>
    <lineage>
        <taxon>Eukaryota</taxon>
        <taxon>Fungi</taxon>
        <taxon>Dikarya</taxon>
        <taxon>Ascomycota</taxon>
        <taxon>Pezizomycotina</taxon>
        <taxon>Sordariomycetes</taxon>
        <taxon>Sordariomycetidae</taxon>
        <taxon>Togniniales</taxon>
        <taxon>Togniniaceae</taxon>
        <taxon>Phaeoacremonium</taxon>
    </lineage>
</organism>
<feature type="domain" description="Chalcone isomerase" evidence="3">
    <location>
        <begin position="168"/>
        <end position="366"/>
    </location>
</feature>
<name>R8BH84_PHAM7</name>
<feature type="transmembrane region" description="Helical" evidence="2">
    <location>
        <begin position="62"/>
        <end position="79"/>
    </location>
</feature>
<keyword evidence="2" id="KW-0472">Membrane</keyword>
<evidence type="ECO:0000259" key="3">
    <source>
        <dbReference type="Pfam" id="PF16035"/>
    </source>
</evidence>
<feature type="region of interest" description="Disordered" evidence="1">
    <location>
        <begin position="133"/>
        <end position="163"/>
    </location>
</feature>
<dbReference type="Gene3D" id="3.50.70.10">
    <property type="match status" value="1"/>
</dbReference>
<feature type="compositionally biased region" description="Low complexity" evidence="1">
    <location>
        <begin position="148"/>
        <end position="163"/>
    </location>
</feature>
<sequence length="385" mass="42700">MLRPSAARPLARRIPATVARSQRRTFIVRARKDADRRGALDTLNVERLSQESHDYHRTRRNFLAAGAVAGIVSFVYTAWKLKQAISNNATKLDSPLSPTDPLHDGNRKVVVHDEEGNEIVRTGNSTVPELPRTITLPDRSEPPAVQDSMPSVTSPTLVVPPHSGDSETEYTLVGFGVRTVSFLSIQVYVVGYYIATSDIAELQARLVKKINPIASTLVSTEKDQLREKLIDAAESEEIWNELLASGVPARSVFRVVPVRDTDFHHLRDGFVRAIQANADKVQDDQFGEAMRQFRHIFNRGKVPKRKQLLLARDRDGSLAVLYDEGGKKGSKHLIGSVSDERVSRALWLNYLAGKKVASEPARKSIVEGIMEFVERPVGTVAAQVV</sequence>
<dbReference type="Proteomes" id="UP000014074">
    <property type="component" value="Unassembled WGS sequence"/>
</dbReference>
<dbReference type="KEGG" id="tmn:UCRPA7_5778"/>
<dbReference type="InterPro" id="IPR016087">
    <property type="entry name" value="Chalcone_isomerase"/>
</dbReference>
<reference evidence="5" key="1">
    <citation type="journal article" date="2013" name="Genome Announc.">
        <title>Draft genome sequence of the ascomycete Phaeoacremonium aleophilum strain UCR-PA7, a causal agent of the esca disease complex in grapevines.</title>
        <authorList>
            <person name="Blanco-Ulate B."/>
            <person name="Rolshausen P."/>
            <person name="Cantu D."/>
        </authorList>
    </citation>
    <scope>NUCLEOTIDE SEQUENCE [LARGE SCALE GENOMIC DNA]</scope>
    <source>
        <strain evidence="5">UCR-PA7</strain>
    </source>
</reference>
<evidence type="ECO:0000313" key="4">
    <source>
        <dbReference type="EMBL" id="EON98710.1"/>
    </source>
</evidence>
<dbReference type="EMBL" id="KB933201">
    <property type="protein sequence ID" value="EON98710.1"/>
    <property type="molecule type" value="Genomic_DNA"/>
</dbReference>
<dbReference type="PANTHER" id="PTHR47284">
    <property type="entry name" value="FATTY-ACID-BINDING PROTEIN 2"/>
    <property type="match status" value="1"/>
</dbReference>
<keyword evidence="2" id="KW-0812">Transmembrane</keyword>
<dbReference type="InterPro" id="IPR036298">
    <property type="entry name" value="Chalcone_isomerase_sf"/>
</dbReference>
<dbReference type="SUPFAM" id="SSF54626">
    <property type="entry name" value="Chalcone isomerase"/>
    <property type="match status" value="1"/>
</dbReference>
<dbReference type="AlphaFoldDB" id="R8BH84"/>
<gene>
    <name evidence="4" type="ORF">UCRPA7_5778</name>
</gene>
<dbReference type="GeneID" id="19326366"/>
<proteinExistence type="predicted"/>
<evidence type="ECO:0000256" key="1">
    <source>
        <dbReference type="SAM" id="MobiDB-lite"/>
    </source>
</evidence>
<dbReference type="Pfam" id="PF16035">
    <property type="entry name" value="Chalcone_2"/>
    <property type="match status" value="1"/>
</dbReference>
<dbReference type="HOGENOM" id="CLU_038840_1_0_1"/>
<dbReference type="eggNOG" id="ENOG502S9DZ">
    <property type="taxonomic scope" value="Eukaryota"/>
</dbReference>
<dbReference type="PANTHER" id="PTHR47284:SF3">
    <property type="entry name" value="FATTY-ACID-BINDING PROTEIN 2"/>
    <property type="match status" value="1"/>
</dbReference>
<dbReference type="InterPro" id="IPR016088">
    <property type="entry name" value="Chalcone_isomerase_3-sand"/>
</dbReference>
<dbReference type="OrthoDB" id="18193at2759"/>
<evidence type="ECO:0000313" key="5">
    <source>
        <dbReference type="Proteomes" id="UP000014074"/>
    </source>
</evidence>
<keyword evidence="2" id="KW-1133">Transmembrane helix</keyword>